<organism evidence="2 3">
    <name type="scientific">Datura stramonium</name>
    <name type="common">Jimsonweed</name>
    <name type="synonym">Common thornapple</name>
    <dbReference type="NCBI Taxonomy" id="4076"/>
    <lineage>
        <taxon>Eukaryota</taxon>
        <taxon>Viridiplantae</taxon>
        <taxon>Streptophyta</taxon>
        <taxon>Embryophyta</taxon>
        <taxon>Tracheophyta</taxon>
        <taxon>Spermatophyta</taxon>
        <taxon>Magnoliopsida</taxon>
        <taxon>eudicotyledons</taxon>
        <taxon>Gunneridae</taxon>
        <taxon>Pentapetalae</taxon>
        <taxon>asterids</taxon>
        <taxon>lamiids</taxon>
        <taxon>Solanales</taxon>
        <taxon>Solanaceae</taxon>
        <taxon>Solanoideae</taxon>
        <taxon>Datureae</taxon>
        <taxon>Datura</taxon>
    </lineage>
</organism>
<name>A0ABS8SN54_DATST</name>
<proteinExistence type="predicted"/>
<sequence length="60" mass="6281">MQPARDKLKSLCSTVEVLKSKVSTLRKEVVALSGPPSTSNPIPPKPEAVPTKSIGRLVGG</sequence>
<accession>A0ABS8SN54</accession>
<protein>
    <submittedName>
        <fullName evidence="2">Uncharacterized protein</fullName>
    </submittedName>
</protein>
<reference evidence="2 3" key="1">
    <citation type="journal article" date="2021" name="BMC Genomics">
        <title>Datura genome reveals duplications of psychoactive alkaloid biosynthetic genes and high mutation rate following tissue culture.</title>
        <authorList>
            <person name="Rajewski A."/>
            <person name="Carter-House D."/>
            <person name="Stajich J."/>
            <person name="Litt A."/>
        </authorList>
    </citation>
    <scope>NUCLEOTIDE SEQUENCE [LARGE SCALE GENOMIC DNA]</scope>
    <source>
        <strain evidence="2">AR-01</strain>
    </source>
</reference>
<evidence type="ECO:0000256" key="1">
    <source>
        <dbReference type="SAM" id="MobiDB-lite"/>
    </source>
</evidence>
<gene>
    <name evidence="2" type="ORF">HAX54_043464</name>
</gene>
<feature type="region of interest" description="Disordered" evidence="1">
    <location>
        <begin position="32"/>
        <end position="60"/>
    </location>
</feature>
<evidence type="ECO:0000313" key="3">
    <source>
        <dbReference type="Proteomes" id="UP000823775"/>
    </source>
</evidence>
<dbReference type="Proteomes" id="UP000823775">
    <property type="component" value="Unassembled WGS sequence"/>
</dbReference>
<feature type="non-terminal residue" evidence="2">
    <location>
        <position position="60"/>
    </location>
</feature>
<comment type="caution">
    <text evidence="2">The sequence shown here is derived from an EMBL/GenBank/DDBJ whole genome shotgun (WGS) entry which is preliminary data.</text>
</comment>
<keyword evidence="3" id="KW-1185">Reference proteome</keyword>
<dbReference type="EMBL" id="JACEIK010000650">
    <property type="protein sequence ID" value="MCD7460394.1"/>
    <property type="molecule type" value="Genomic_DNA"/>
</dbReference>
<evidence type="ECO:0000313" key="2">
    <source>
        <dbReference type="EMBL" id="MCD7460394.1"/>
    </source>
</evidence>